<dbReference type="Gene3D" id="3.40.50.2000">
    <property type="entry name" value="Glycogen Phosphorylase B"/>
    <property type="match status" value="2"/>
</dbReference>
<feature type="domain" description="Glycosyl transferase family 1" evidence="3">
    <location>
        <begin position="364"/>
        <end position="486"/>
    </location>
</feature>
<protein>
    <submittedName>
        <fullName evidence="5">Glycogen synthase, ADP-glucose transglucosylase</fullName>
        <ecNumber evidence="5">2.4.1.21</ecNumber>
    </submittedName>
</protein>
<sequence>MSVKLQNKNSPIQRVLHIAREFGPVAGAGGIKDVCWGLCKASAKAGIATEMFLPHYRLVDEYLLRYKLSPQPVCTFVVRMDYGDYVRAEKVTVTNCEIAPKLRLFLIKTDPFRYLAEQPEKKIPRHGIYQYTKEEALALGRSDFEGRGYADAFAQNVLLVKAVLLILARVSWRPDVVHCHDGHAALFPFIAQTSAEGYAPDLAHLPTLLTIHNAGKGYHQETRALDYVQKICGIDTSIAKSALTACLLEGAFDPLLAGGLYGTAVNTVSENYARELRETGLDAQTGWLGHRYSGLGLRLLGITNGIDIDSHHPNNRNHPALPVSFSPETEDWKGKAACKKKSIAQLKQFKDSAGAKKHGRLIQQSGRPLFSFVGRLTEQKGFDTLHTAMRRLLSEDEKVGLWGLGNGDLRIMEKFKTLANEYKGRVCFIEGYSEADAKKIYASGDFFLIPSRFEPCGLTDFIAQLNGNIPIVHRVGGLVKTIDNQYGFSYLGGADELYLCLKRAIVVYRSAGKKRLRTIQRDAFENIKTRFTWDKVLQEKYLPLYEGIVKKAKPVLPY</sequence>
<dbReference type="EMBL" id="UOGF01000119">
    <property type="protein sequence ID" value="VAX33749.1"/>
    <property type="molecule type" value="Genomic_DNA"/>
</dbReference>
<dbReference type="InterPro" id="IPR013534">
    <property type="entry name" value="Starch_synth_cat_dom"/>
</dbReference>
<evidence type="ECO:0000259" key="4">
    <source>
        <dbReference type="Pfam" id="PF08323"/>
    </source>
</evidence>
<organism evidence="5">
    <name type="scientific">hydrothermal vent metagenome</name>
    <dbReference type="NCBI Taxonomy" id="652676"/>
    <lineage>
        <taxon>unclassified sequences</taxon>
        <taxon>metagenomes</taxon>
        <taxon>ecological metagenomes</taxon>
    </lineage>
</organism>
<dbReference type="SUPFAM" id="SSF53756">
    <property type="entry name" value="UDP-Glycosyltransferase/glycogen phosphorylase"/>
    <property type="match status" value="1"/>
</dbReference>
<gene>
    <name evidence="5" type="ORF">MNBD_NITROSPIRAE01-880</name>
</gene>
<evidence type="ECO:0000256" key="2">
    <source>
        <dbReference type="ARBA" id="ARBA00022679"/>
    </source>
</evidence>
<keyword evidence="2 5" id="KW-0808">Transferase</keyword>
<name>A0A3B1CUP9_9ZZZZ</name>
<evidence type="ECO:0000256" key="1">
    <source>
        <dbReference type="ARBA" id="ARBA00022676"/>
    </source>
</evidence>
<dbReference type="PANTHER" id="PTHR45825:SF11">
    <property type="entry name" value="ALPHA AMYLASE DOMAIN-CONTAINING PROTEIN"/>
    <property type="match status" value="1"/>
</dbReference>
<dbReference type="Pfam" id="PF00534">
    <property type="entry name" value="Glycos_transf_1"/>
    <property type="match status" value="1"/>
</dbReference>
<dbReference type="AlphaFoldDB" id="A0A3B1CUP9"/>
<evidence type="ECO:0000259" key="3">
    <source>
        <dbReference type="Pfam" id="PF00534"/>
    </source>
</evidence>
<dbReference type="EC" id="2.4.1.21" evidence="5"/>
<dbReference type="PANTHER" id="PTHR45825">
    <property type="entry name" value="GRANULE-BOUND STARCH SYNTHASE 1, CHLOROPLASTIC/AMYLOPLASTIC"/>
    <property type="match status" value="1"/>
</dbReference>
<reference evidence="5" key="1">
    <citation type="submission" date="2018-06" db="EMBL/GenBank/DDBJ databases">
        <authorList>
            <person name="Zhirakovskaya E."/>
        </authorList>
    </citation>
    <scope>NUCLEOTIDE SEQUENCE</scope>
</reference>
<dbReference type="Pfam" id="PF08323">
    <property type="entry name" value="Glyco_transf_5"/>
    <property type="match status" value="1"/>
</dbReference>
<keyword evidence="1 5" id="KW-0328">Glycosyltransferase</keyword>
<dbReference type="GO" id="GO:0009011">
    <property type="term" value="F:alpha-1,4-glucan glucosyltransferase (ADP-glucose donor) activity"/>
    <property type="evidence" value="ECO:0007669"/>
    <property type="project" value="UniProtKB-EC"/>
</dbReference>
<dbReference type="InterPro" id="IPR001296">
    <property type="entry name" value="Glyco_trans_1"/>
</dbReference>
<evidence type="ECO:0000313" key="5">
    <source>
        <dbReference type="EMBL" id="VAX33749.1"/>
    </source>
</evidence>
<accession>A0A3B1CUP9</accession>
<proteinExistence type="predicted"/>
<feature type="domain" description="Starch synthase catalytic" evidence="4">
    <location>
        <begin position="14"/>
        <end position="279"/>
    </location>
</feature>